<feature type="compositionally biased region" description="Polar residues" evidence="5">
    <location>
        <begin position="1894"/>
        <end position="1919"/>
    </location>
</feature>
<dbReference type="Gene3D" id="3.40.50.12390">
    <property type="match status" value="2"/>
</dbReference>
<dbReference type="InterPro" id="IPR047008">
    <property type="entry name" value="XRN1_SH3_sf"/>
</dbReference>
<keyword evidence="1" id="KW-0540">Nuclease</keyword>
<dbReference type="CDD" id="cd18673">
    <property type="entry name" value="PIN_XRN1-2-like"/>
    <property type="match status" value="1"/>
</dbReference>
<feature type="region of interest" description="Disordered" evidence="5">
    <location>
        <begin position="96"/>
        <end position="121"/>
    </location>
</feature>
<keyword evidence="11" id="KW-1185">Reference proteome</keyword>
<feature type="compositionally biased region" description="Polar residues" evidence="5">
    <location>
        <begin position="2046"/>
        <end position="2058"/>
    </location>
</feature>
<evidence type="ECO:0000256" key="5">
    <source>
        <dbReference type="SAM" id="MobiDB-lite"/>
    </source>
</evidence>
<feature type="domain" description="Exoribonuclease Xrn1 D2/D3" evidence="10">
    <location>
        <begin position="862"/>
        <end position="1085"/>
    </location>
</feature>
<gene>
    <name evidence="12" type="primary">LOC100369596</name>
</gene>
<evidence type="ECO:0000256" key="1">
    <source>
        <dbReference type="ARBA" id="ARBA00022722"/>
    </source>
</evidence>
<feature type="compositionally biased region" description="Polar residues" evidence="5">
    <location>
        <begin position="1304"/>
        <end position="1323"/>
    </location>
</feature>
<dbReference type="InterPro" id="IPR004859">
    <property type="entry name" value="Xrn1_N"/>
</dbReference>
<dbReference type="Pfam" id="PF18129">
    <property type="entry name" value="SH3_12"/>
    <property type="match status" value="1"/>
</dbReference>
<feature type="region of interest" description="Disordered" evidence="5">
    <location>
        <begin position="1221"/>
        <end position="1374"/>
    </location>
</feature>
<dbReference type="InterPro" id="IPR041106">
    <property type="entry name" value="XRN1_D2_D3"/>
</dbReference>
<dbReference type="Pfam" id="PF18332">
    <property type="entry name" value="XRN1_D1"/>
    <property type="match status" value="1"/>
</dbReference>
<organism evidence="11 12">
    <name type="scientific">Saccoglossus kowalevskii</name>
    <name type="common">Acorn worm</name>
    <dbReference type="NCBI Taxonomy" id="10224"/>
    <lineage>
        <taxon>Eukaryota</taxon>
        <taxon>Metazoa</taxon>
        <taxon>Hemichordata</taxon>
        <taxon>Enteropneusta</taxon>
        <taxon>Harrimaniidae</taxon>
        <taxon>Saccoglossus</taxon>
    </lineage>
</organism>
<dbReference type="Gene3D" id="2.170.260.40">
    <property type="match status" value="1"/>
</dbReference>
<feature type="region of interest" description="Disordered" evidence="5">
    <location>
        <begin position="1894"/>
        <end position="1985"/>
    </location>
</feature>
<evidence type="ECO:0000256" key="4">
    <source>
        <dbReference type="ARBA" id="ARBA00038299"/>
    </source>
</evidence>
<feature type="compositionally biased region" description="Basic and acidic residues" evidence="5">
    <location>
        <begin position="2035"/>
        <end position="2044"/>
    </location>
</feature>
<evidence type="ECO:0000259" key="9">
    <source>
        <dbReference type="Pfam" id="PF18332"/>
    </source>
</evidence>
<dbReference type="InterPro" id="IPR041385">
    <property type="entry name" value="SH3_12"/>
</dbReference>
<evidence type="ECO:0000313" key="11">
    <source>
        <dbReference type="Proteomes" id="UP000694865"/>
    </source>
</evidence>
<feature type="compositionally biased region" description="Polar residues" evidence="5">
    <location>
        <begin position="1942"/>
        <end position="1956"/>
    </location>
</feature>
<dbReference type="InterPro" id="IPR041412">
    <property type="entry name" value="Xrn1_helical"/>
</dbReference>
<dbReference type="SUPFAM" id="SSF54768">
    <property type="entry name" value="dsRNA-binding domain-like"/>
    <property type="match status" value="1"/>
</dbReference>
<feature type="compositionally biased region" description="Low complexity" evidence="5">
    <location>
        <begin position="1959"/>
        <end position="1974"/>
    </location>
</feature>
<dbReference type="Pfam" id="PF17846">
    <property type="entry name" value="XRN_M"/>
    <property type="match status" value="1"/>
</dbReference>
<feature type="domain" description="Xrn1 helical" evidence="7">
    <location>
        <begin position="274"/>
        <end position="621"/>
    </location>
</feature>
<evidence type="ECO:0000256" key="2">
    <source>
        <dbReference type="ARBA" id="ARBA00022801"/>
    </source>
</evidence>
<accession>A0ABM0GI77</accession>
<dbReference type="Gene3D" id="1.25.40.1050">
    <property type="match status" value="1"/>
</dbReference>
<feature type="compositionally biased region" description="Basic and acidic residues" evidence="5">
    <location>
        <begin position="106"/>
        <end position="121"/>
    </location>
</feature>
<dbReference type="InterPro" id="IPR040992">
    <property type="entry name" value="XRN1_D1"/>
</dbReference>
<feature type="compositionally biased region" description="Polar residues" evidence="5">
    <location>
        <begin position="1241"/>
        <end position="1250"/>
    </location>
</feature>
<keyword evidence="2" id="KW-0378">Hydrolase</keyword>
<evidence type="ECO:0000259" key="10">
    <source>
        <dbReference type="Pfam" id="PF18334"/>
    </source>
</evidence>
<dbReference type="Proteomes" id="UP000694865">
    <property type="component" value="Unplaced"/>
</dbReference>
<keyword evidence="3" id="KW-0269">Exonuclease</keyword>
<comment type="similarity">
    <text evidence="4">Belongs to the 5'-3' exonuclease family.</text>
</comment>
<dbReference type="RefSeq" id="XP_002730377.1">
    <property type="nucleotide sequence ID" value="XM_002730331.2"/>
</dbReference>
<dbReference type="Gene3D" id="3.30.160.20">
    <property type="match status" value="1"/>
</dbReference>
<evidence type="ECO:0000256" key="3">
    <source>
        <dbReference type="ARBA" id="ARBA00022839"/>
    </source>
</evidence>
<dbReference type="Pfam" id="PF03159">
    <property type="entry name" value="XRN_N"/>
    <property type="match status" value="1"/>
</dbReference>
<feature type="domain" description="Xrn1 N-terminal" evidence="6">
    <location>
        <begin position="1"/>
        <end position="227"/>
    </location>
</feature>
<feature type="region of interest" description="Disordered" evidence="5">
    <location>
        <begin position="2034"/>
        <end position="2104"/>
    </location>
</feature>
<proteinExistence type="inferred from homology"/>
<dbReference type="PANTHER" id="PTHR12341">
    <property type="entry name" value="5'-&gt;3' EXORIBONUCLEASE"/>
    <property type="match status" value="1"/>
</dbReference>
<dbReference type="GeneID" id="100369596"/>
<feature type="compositionally biased region" description="Polar residues" evidence="5">
    <location>
        <begin position="2072"/>
        <end position="2082"/>
    </location>
</feature>
<feature type="region of interest" description="Disordered" evidence="5">
    <location>
        <begin position="1389"/>
        <end position="1421"/>
    </location>
</feature>
<feature type="compositionally biased region" description="Basic and acidic residues" evidence="5">
    <location>
        <begin position="1360"/>
        <end position="1372"/>
    </location>
</feature>
<sequence length="2104" mass="238238">MGVPKFYRWISERYPCLSEVVRENQIPEFDNLYLDMNGVIHVCSHPNDDDPHFRISEEKIFKDIFHYIEVLFRIIKPRKVFFMAVDGVAPRAKMNQQRGRRFRSARAAEEQEKKALSKGETLPTEKRFDSNCITPGTEFMVKLNEQLKYFVNKKITEDEMWRGLRIYLSGHETPGEGEHKVMEFIRAEKADPKYDPNTRHCLYGLDADLMMLGLTSHEPHFSLLREEVRFGKKSQQKRTPTPEETTFHLLHLSLFREYLEFEFQDVKGKISFDYDLERIIDDWVLMGFLVGNDFIPHLPDLHINHDALPLLYKTYIEVLPLVDGYLNEDGILNLKRFEVYLKKLSEFDRNKFSETSVDLKYFEGKKGSTEGSAWKGQRIKKREEKKEALRAAKNLAQASMFQVLSTTEESEDSSDNGNKNSVETLFDEETKLDADVDEAEIFEMEFRQHKRNYYQTKLGYENVTEEVLKDQALCYVTGIQWILHYYYNGVQSWGWYYPHHYAPFMSDVCGFSDCELKYDIGRPFKPFEQLLAVLPAASGELLPKPFQSLMIMDNSPIIEYYPVDFDTDLNGKQQDWEAVVLIPFIDEKCLLDAMAPLNNILTDEEKRRNSHGPHLLYTYDKELSFCYPSSLPGVFTDINCSHAKCEEVPLDAFRIDISKMRKGLLVGTKQGVFYPGFPTMRHVPHKAQLKKEGVKVFQMNSRGDNMMLYIMNDSEPEIEKVANELLGKTIFAGWPHLQEVRVVSVTDDQFRYELKESKSKNPAHNGTSEIICYEQSDREAARWVKEVQSITEHYRGRKGVEIGQTFVIVYATPMAGRRYVCGAGGLITLEKQWESTPTTFALQTTVKDIAAYDPSFKQFSNLEDLFPPESECFMLGTPHYGCMGEVIEVDRKGEPRIRVVFSTPSEPRLDHIMKQQWKYEVKYVPGYILAQRLGISSHLVSRITGSFLVLKGSSRSGNPNPSKVNIGLNLKFNKRNKEVAGFTRKDEDGNWTYSIKTQHIIADYIEKFPDLFDHVSQNAQNDMFYEDDVFGEDSDRASQISDWLKTLSCHGVEQTEVGLKSLDENVVKAIQEEMEKNKQNKTKRKLKMSVKPYLLFRPVDQQGHLIPDPDADYELFDRVINVRDGFTVPLGLRGVVTGIISAVRPADILYEVIFDDEFLDALVIRGSGARGYHMPPSSLINISYGMRKEHSQECGMQKPMAVVKPQTAPEKMQSMGWYSDMVKSAGSSSPDNRRGFYSPRINHSPNSPFVPSQIYRRSGQGSGNVSFGQVNTDRRGQQSAPQHSQNRQYNNPPNSSKKILKRQAPQQTSQWNSPQGQNLSPRQQDLPPRLQKQNQQRSQHLQQQDIPPRFQRQQQTPCDKNTEKDEITKPAAEDDVNEFANIWKSLQDPISTPSQESMPLPIATETSAPSSEKLPIQASSSPISTSLAQAAAALPIKSAQEERERLQKNQELVAGQQKEIVLQHRTPHKKIQLKTRSVHALRREEEMKEQSVDELAPILTSLHLETDAGPPSSTVTITNSQFEQEKAEVVEDIRKSPGTIAKESTEAICKLLNIGSAPLQEEEKPVSPYGQPVEISTLFQEAQNSMQTPSSVTKTTQPVIVSSQPTAIYTMHHAAGVSSTTTSVTTQPGFLTSEPQLVSSQPGTLVSQPTFVQMSSHAMSVSSQPRQVTSQPVALTSQPMILTNQPMPNPLMQARSVSSRPMVLPSQPMSMPQPRPVTMQTAVSSMQPMSLSAHPVPMSISQPMHVPSQPVSMISQPMPMSQTRHMPSQPVTLSSQLVSPHSLPQPIPLSSQSVSSQHIQGAMVQPQSPGIHATTVIPQPQQNSVMELFHWCKKQKYPPPTYTFHNTPQGLWVCTVRLVSGVTYNGIPCNSKDHSCASAASVALTNVVMNQPQRYSQSPRGQHSQYIQSPRQPQPQQHAVSPHMVPVRSPHGVAIRGGPYMQYQQPTSRMQMSARMQGSPYLPQQQPSPQYYHHNQPRPGSYSHQYQQISLHQPVMSMDYGQQPPLGTVPQSYINSNPFIPPQVARMQVTPVKSKSMDETRDAVDDTNQSSNTLSQVAMETVQKIEDPELIDQSTTQKSNPTPRKGRKGGKRQANLAINFSGLS</sequence>
<dbReference type="InterPro" id="IPR047007">
    <property type="entry name" value="XRN1_D1_sf"/>
</dbReference>
<feature type="domain" description="5'-3' exoribonuclease 1 D1" evidence="9">
    <location>
        <begin position="664"/>
        <end position="856"/>
    </location>
</feature>
<reference evidence="12" key="1">
    <citation type="submission" date="2025-08" db="UniProtKB">
        <authorList>
            <consortium name="RefSeq"/>
        </authorList>
    </citation>
    <scope>IDENTIFICATION</scope>
    <source>
        <tissue evidence="12">Testes</tissue>
    </source>
</reference>
<name>A0ABM0GI77_SACKO</name>
<dbReference type="Pfam" id="PF18334">
    <property type="entry name" value="XRN1_D2_D3"/>
    <property type="match status" value="1"/>
</dbReference>
<dbReference type="Gene3D" id="2.30.30.750">
    <property type="match status" value="1"/>
</dbReference>
<evidence type="ECO:0000313" key="12">
    <source>
        <dbReference type="RefSeq" id="XP_002730377.1"/>
    </source>
</evidence>
<dbReference type="InterPro" id="IPR027073">
    <property type="entry name" value="5_3_exoribonuclease"/>
</dbReference>
<evidence type="ECO:0000259" key="6">
    <source>
        <dbReference type="Pfam" id="PF03159"/>
    </source>
</evidence>
<feature type="domain" description="5'-3' exoribonuclease 1 SH3-like" evidence="8">
    <location>
        <begin position="1112"/>
        <end position="1181"/>
    </location>
</feature>
<evidence type="ECO:0000259" key="8">
    <source>
        <dbReference type="Pfam" id="PF18129"/>
    </source>
</evidence>
<dbReference type="PANTHER" id="PTHR12341:SF7">
    <property type="entry name" value="5'-3' EXORIBONUCLEASE 1"/>
    <property type="match status" value="1"/>
</dbReference>
<feature type="compositionally biased region" description="Low complexity" evidence="5">
    <location>
        <begin position="1331"/>
        <end position="1344"/>
    </location>
</feature>
<protein>
    <submittedName>
        <fullName evidence="12">5'-3' exoribonuclease 1-like</fullName>
    </submittedName>
</protein>
<evidence type="ECO:0000259" key="7">
    <source>
        <dbReference type="Pfam" id="PF17846"/>
    </source>
</evidence>
<dbReference type="CDD" id="cd00048">
    <property type="entry name" value="DSRM_SF"/>
    <property type="match status" value="1"/>
</dbReference>
<feature type="compositionally biased region" description="Polar residues" evidence="5">
    <location>
        <begin position="1263"/>
        <end position="1297"/>
    </location>
</feature>